<sequence length="295" mass="34101">MTDWQDELPPLLQKLLRVMERAQDYERLRRCQRSRNALPFHIQHNTTLDALQRILSGKPISLKRGTKDLIYRFLRQAGVFASDAALTPFGGSLKRLIEEEPRVLADAMHGHLYTLHRFQPTVRFSFAYATICDWLWERREVALTGEVLSELVGLVVRRGAEFYGIPETEIAFSTNSVRGALNWLKGLNPPVIERSELSNRLIFRCRKHCHPLTVAWALSVWYRLNEIEVGERLIWQSELEEFLSRCLLLDDGCAKIAVEVAASWTGWRESVLEAQKRGEILAHVRLNRLLSWGEN</sequence>
<gene>
    <name evidence="1" type="ORF">M2350_003464</name>
</gene>
<comment type="caution">
    <text evidence="1">The sequence shown here is derived from an EMBL/GenBank/DDBJ whole genome shotgun (WGS) entry which is preliminary data.</text>
</comment>
<name>A0ABT2EST1_9BACT</name>
<dbReference type="EMBL" id="JANUCP010000008">
    <property type="protein sequence ID" value="MCS3921023.1"/>
    <property type="molecule type" value="Genomic_DNA"/>
</dbReference>
<proteinExistence type="predicted"/>
<reference evidence="1 2" key="1">
    <citation type="submission" date="2022-08" db="EMBL/GenBank/DDBJ databases">
        <title>Bacterial and archaeal communities from various locations to study Microbial Dark Matter (Phase II).</title>
        <authorList>
            <person name="Stepanauskas R."/>
        </authorList>
    </citation>
    <scope>NUCLEOTIDE SEQUENCE [LARGE SCALE GENOMIC DNA]</scope>
    <source>
        <strain evidence="1 2">PD1</strain>
    </source>
</reference>
<accession>A0ABT2EST1</accession>
<keyword evidence="2" id="KW-1185">Reference proteome</keyword>
<dbReference type="RefSeq" id="WP_259101725.1">
    <property type="nucleotide sequence ID" value="NZ_CP130454.1"/>
</dbReference>
<dbReference type="Proteomes" id="UP001204798">
    <property type="component" value="Unassembled WGS sequence"/>
</dbReference>
<evidence type="ECO:0000313" key="2">
    <source>
        <dbReference type="Proteomes" id="UP001204798"/>
    </source>
</evidence>
<evidence type="ECO:0008006" key="3">
    <source>
        <dbReference type="Google" id="ProtNLM"/>
    </source>
</evidence>
<protein>
    <recommendedName>
        <fullName evidence="3">DUF4007 domain-containing protein</fullName>
    </recommendedName>
</protein>
<organism evidence="1 2">
    <name type="scientific">Candidatus Fervidibacter sacchari</name>
    <dbReference type="NCBI Taxonomy" id="1448929"/>
    <lineage>
        <taxon>Bacteria</taxon>
        <taxon>Candidatus Fervidibacterota</taxon>
        <taxon>Candidatus Fervidibacter</taxon>
    </lineage>
</organism>
<evidence type="ECO:0000313" key="1">
    <source>
        <dbReference type="EMBL" id="MCS3921023.1"/>
    </source>
</evidence>